<dbReference type="Proteomes" id="UP000037904">
    <property type="component" value="Unassembled WGS sequence"/>
</dbReference>
<dbReference type="PANTHER" id="PTHR31642:SF310">
    <property type="entry name" value="FATTY ALCOHOL:CAFFEOYL-COA ACYLTRANSFERASE"/>
    <property type="match status" value="1"/>
</dbReference>
<keyword evidence="1" id="KW-0808">Transferase</keyword>
<dbReference type="InterPro" id="IPR050317">
    <property type="entry name" value="Plant_Fungal_Acyltransferase"/>
</dbReference>
<proteinExistence type="predicted"/>
<feature type="region of interest" description="Disordered" evidence="2">
    <location>
        <begin position="180"/>
        <end position="199"/>
    </location>
</feature>
<evidence type="ECO:0000256" key="1">
    <source>
        <dbReference type="ARBA" id="ARBA00022679"/>
    </source>
</evidence>
<comment type="caution">
    <text evidence="3">The sequence shown here is derived from an EMBL/GenBank/DDBJ whole genome shotgun (WGS) entry which is preliminary data.</text>
</comment>
<dbReference type="GO" id="GO:0016747">
    <property type="term" value="F:acyltransferase activity, transferring groups other than amino-acyl groups"/>
    <property type="evidence" value="ECO:0007669"/>
    <property type="project" value="TreeGrafter"/>
</dbReference>
<dbReference type="AlphaFoldDB" id="A0A0N0DD71"/>
<organism evidence="3 4">
    <name type="scientific">Fusarium langsethiae</name>
    <dbReference type="NCBI Taxonomy" id="179993"/>
    <lineage>
        <taxon>Eukaryota</taxon>
        <taxon>Fungi</taxon>
        <taxon>Dikarya</taxon>
        <taxon>Ascomycota</taxon>
        <taxon>Pezizomycotina</taxon>
        <taxon>Sordariomycetes</taxon>
        <taxon>Hypocreomycetidae</taxon>
        <taxon>Hypocreales</taxon>
        <taxon>Nectriaceae</taxon>
        <taxon>Fusarium</taxon>
    </lineage>
</organism>
<evidence type="ECO:0000313" key="3">
    <source>
        <dbReference type="EMBL" id="KPA39265.1"/>
    </source>
</evidence>
<accession>A0A0N0DD71</accession>
<sequence length="493" mass="54628">MALSRCLRTRTAFLSPLDQLNSSFYIRWSLVLHAKDRDKAVDRLSKGLNAVTSTLPFLKGRINYHTDNANNKIASASRAVISMSDDSPNVSLRELRPAKELPSLARIKQQGAPSHLFTDDLYSLPIFIDTTSKQSHPVLKTTYAPIEGGLILNICVHHGVMDGQGLATLTDLWASFTRQQDQNENEVQQPKNLPDPDEPLTRTARLATALNATADPEITDIETSLQRYRNDRILEQNIAASTEDSRKKTSRIFAFSSNKLKDAKEVLANNGCHVTTNSILNAAVWSNLTRVRLSRRTQLPPTPFARFTQMVDGRRQLLPKINKPGPYMGNVVLTPSADVSLDTLVATGFFNYLSVSLMAPVAQAIYDASRKVTTEYIDGFLKTLQKVDDPASLGIGSMSQHGVDFISTSVANAPFYECDFGQSLSEDSASGKEGKPVFVRYPYIDWADGNMILLPRRMQPTGHDETIEAYIMLAEDDLVALAEDPGFCSWLKE</sequence>
<dbReference type="Gene3D" id="3.30.559.10">
    <property type="entry name" value="Chloramphenicol acetyltransferase-like domain"/>
    <property type="match status" value="2"/>
</dbReference>
<dbReference type="EMBL" id="JXCE01000207">
    <property type="protein sequence ID" value="KPA39265.1"/>
    <property type="molecule type" value="Genomic_DNA"/>
</dbReference>
<evidence type="ECO:0000256" key="2">
    <source>
        <dbReference type="SAM" id="MobiDB-lite"/>
    </source>
</evidence>
<dbReference type="OrthoDB" id="1862401at2759"/>
<evidence type="ECO:0000313" key="4">
    <source>
        <dbReference type="Proteomes" id="UP000037904"/>
    </source>
</evidence>
<protein>
    <submittedName>
        <fullName evidence="3">TRI16 protein</fullName>
    </submittedName>
</protein>
<dbReference type="InterPro" id="IPR023213">
    <property type="entry name" value="CAT-like_dom_sf"/>
</dbReference>
<name>A0A0N0DD71_FUSLA</name>
<feature type="compositionally biased region" description="Polar residues" evidence="2">
    <location>
        <begin position="180"/>
        <end position="191"/>
    </location>
</feature>
<reference evidence="3 4" key="1">
    <citation type="submission" date="2015-04" db="EMBL/GenBank/DDBJ databases">
        <title>The draft genome sequence of Fusarium langsethiae, a T-2/HT-2 mycotoxin producer.</title>
        <authorList>
            <person name="Lysoe E."/>
            <person name="Divon H.H."/>
            <person name="Terzi V."/>
            <person name="Orru L."/>
            <person name="Lamontanara A."/>
            <person name="Kolseth A.-K."/>
            <person name="Frandsen R.J."/>
            <person name="Nielsen K."/>
            <person name="Thrane U."/>
        </authorList>
    </citation>
    <scope>NUCLEOTIDE SEQUENCE [LARGE SCALE GENOMIC DNA]</scope>
    <source>
        <strain evidence="3 4">Fl201059</strain>
    </source>
</reference>
<keyword evidence="4" id="KW-1185">Reference proteome</keyword>
<dbReference type="Pfam" id="PF02458">
    <property type="entry name" value="Transferase"/>
    <property type="match status" value="1"/>
</dbReference>
<gene>
    <name evidence="3" type="ORF">FLAG1_07876</name>
</gene>
<dbReference type="PANTHER" id="PTHR31642">
    <property type="entry name" value="TRICHOTHECENE 3-O-ACETYLTRANSFERASE"/>
    <property type="match status" value="1"/>
</dbReference>